<name>A0A9D4I1X8_DREPO</name>
<sequence>MSSAQDSEACCKVVQKGSHILSLLRFQPQELGGWGSCCLLSDCPQQNPAW</sequence>
<dbReference type="AlphaFoldDB" id="A0A9D4I1X8"/>
<dbReference type="Proteomes" id="UP000828390">
    <property type="component" value="Unassembled WGS sequence"/>
</dbReference>
<evidence type="ECO:0000313" key="2">
    <source>
        <dbReference type="Proteomes" id="UP000828390"/>
    </source>
</evidence>
<gene>
    <name evidence="1" type="ORF">DPMN_047923</name>
</gene>
<reference evidence="1" key="1">
    <citation type="journal article" date="2019" name="bioRxiv">
        <title>The Genome of the Zebra Mussel, Dreissena polymorpha: A Resource for Invasive Species Research.</title>
        <authorList>
            <person name="McCartney M.A."/>
            <person name="Auch B."/>
            <person name="Kono T."/>
            <person name="Mallez S."/>
            <person name="Zhang Y."/>
            <person name="Obille A."/>
            <person name="Becker A."/>
            <person name="Abrahante J.E."/>
            <person name="Garbe J."/>
            <person name="Badalamenti J.P."/>
            <person name="Herman A."/>
            <person name="Mangelson H."/>
            <person name="Liachko I."/>
            <person name="Sullivan S."/>
            <person name="Sone E.D."/>
            <person name="Koren S."/>
            <person name="Silverstein K.A.T."/>
            <person name="Beckman K.B."/>
            <person name="Gohl D.M."/>
        </authorList>
    </citation>
    <scope>NUCLEOTIDE SEQUENCE</scope>
    <source>
        <strain evidence="1">Duluth1</strain>
        <tissue evidence="1">Whole animal</tissue>
    </source>
</reference>
<reference evidence="1" key="2">
    <citation type="submission" date="2020-11" db="EMBL/GenBank/DDBJ databases">
        <authorList>
            <person name="McCartney M.A."/>
            <person name="Auch B."/>
            <person name="Kono T."/>
            <person name="Mallez S."/>
            <person name="Becker A."/>
            <person name="Gohl D.M."/>
            <person name="Silverstein K.A.T."/>
            <person name="Koren S."/>
            <person name="Bechman K.B."/>
            <person name="Herman A."/>
            <person name="Abrahante J.E."/>
            <person name="Garbe J."/>
        </authorList>
    </citation>
    <scope>NUCLEOTIDE SEQUENCE</scope>
    <source>
        <strain evidence="1">Duluth1</strain>
        <tissue evidence="1">Whole animal</tissue>
    </source>
</reference>
<keyword evidence="2" id="KW-1185">Reference proteome</keyword>
<organism evidence="1 2">
    <name type="scientific">Dreissena polymorpha</name>
    <name type="common">Zebra mussel</name>
    <name type="synonym">Mytilus polymorpha</name>
    <dbReference type="NCBI Taxonomy" id="45954"/>
    <lineage>
        <taxon>Eukaryota</taxon>
        <taxon>Metazoa</taxon>
        <taxon>Spiralia</taxon>
        <taxon>Lophotrochozoa</taxon>
        <taxon>Mollusca</taxon>
        <taxon>Bivalvia</taxon>
        <taxon>Autobranchia</taxon>
        <taxon>Heteroconchia</taxon>
        <taxon>Euheterodonta</taxon>
        <taxon>Imparidentia</taxon>
        <taxon>Neoheterodontei</taxon>
        <taxon>Myida</taxon>
        <taxon>Dreissenoidea</taxon>
        <taxon>Dreissenidae</taxon>
        <taxon>Dreissena</taxon>
    </lineage>
</organism>
<accession>A0A9D4I1X8</accession>
<comment type="caution">
    <text evidence="1">The sequence shown here is derived from an EMBL/GenBank/DDBJ whole genome shotgun (WGS) entry which is preliminary data.</text>
</comment>
<protein>
    <submittedName>
        <fullName evidence="1">Uncharacterized protein</fullName>
    </submittedName>
</protein>
<proteinExistence type="predicted"/>
<dbReference type="EMBL" id="JAIWYP010000011">
    <property type="protein sequence ID" value="KAH3741203.1"/>
    <property type="molecule type" value="Genomic_DNA"/>
</dbReference>
<evidence type="ECO:0000313" key="1">
    <source>
        <dbReference type="EMBL" id="KAH3741203.1"/>
    </source>
</evidence>